<keyword evidence="2" id="KW-0812">Transmembrane</keyword>
<evidence type="ECO:0000256" key="1">
    <source>
        <dbReference type="SAM" id="MobiDB-lite"/>
    </source>
</evidence>
<protein>
    <submittedName>
        <fullName evidence="3">Uncharacterized protein</fullName>
    </submittedName>
</protein>
<dbReference type="Proteomes" id="UP000054717">
    <property type="component" value="Unassembled WGS sequence"/>
</dbReference>
<keyword evidence="4" id="KW-1185">Reference proteome</keyword>
<dbReference type="RefSeq" id="WP_087631096.1">
    <property type="nucleotide sequence ID" value="NZ_FCNZ02000010.1"/>
</dbReference>
<dbReference type="STRING" id="326475.AWB66_03059"/>
<comment type="caution">
    <text evidence="3">The sequence shown here is derived from an EMBL/GenBank/DDBJ whole genome shotgun (WGS) entry which is preliminary data.</text>
</comment>
<feature type="compositionally biased region" description="Basic and acidic residues" evidence="1">
    <location>
        <begin position="44"/>
        <end position="60"/>
    </location>
</feature>
<evidence type="ECO:0000313" key="4">
    <source>
        <dbReference type="Proteomes" id="UP000054717"/>
    </source>
</evidence>
<keyword evidence="2" id="KW-0472">Membrane</keyword>
<keyword evidence="2" id="KW-1133">Transmembrane helix</keyword>
<accession>A0A158IIT9</accession>
<evidence type="ECO:0000313" key="3">
    <source>
        <dbReference type="EMBL" id="SAL56011.1"/>
    </source>
</evidence>
<reference evidence="3" key="1">
    <citation type="submission" date="2016-01" db="EMBL/GenBank/DDBJ databases">
        <authorList>
            <person name="Peeters Charlotte."/>
        </authorList>
    </citation>
    <scope>NUCLEOTIDE SEQUENCE</scope>
    <source>
        <strain evidence="3">LMG 22936</strain>
    </source>
</reference>
<dbReference type="AlphaFoldDB" id="A0A158IIT9"/>
<sequence>MLHTLASSLVEFNAFWLIWAAAGVLFLAACIVIASAITSEQEEPFERAAPRSDNKRKIIV</sequence>
<proteinExistence type="predicted"/>
<gene>
    <name evidence="3" type="ORF">AWB66_03059</name>
</gene>
<name>A0A158IIT9_9BURK</name>
<feature type="region of interest" description="Disordered" evidence="1">
    <location>
        <begin position="41"/>
        <end position="60"/>
    </location>
</feature>
<organism evidence="3 4">
    <name type="scientific">Caballeronia telluris</name>
    <dbReference type="NCBI Taxonomy" id="326475"/>
    <lineage>
        <taxon>Bacteria</taxon>
        <taxon>Pseudomonadati</taxon>
        <taxon>Pseudomonadota</taxon>
        <taxon>Betaproteobacteria</taxon>
        <taxon>Burkholderiales</taxon>
        <taxon>Burkholderiaceae</taxon>
        <taxon>Caballeronia</taxon>
    </lineage>
</organism>
<dbReference type="EMBL" id="FCNZ02000010">
    <property type="protein sequence ID" value="SAL56011.1"/>
    <property type="molecule type" value="Genomic_DNA"/>
</dbReference>
<evidence type="ECO:0000256" key="2">
    <source>
        <dbReference type="SAM" id="Phobius"/>
    </source>
</evidence>
<feature type="transmembrane region" description="Helical" evidence="2">
    <location>
        <begin position="14"/>
        <end position="37"/>
    </location>
</feature>